<dbReference type="PRINTS" id="PR00413">
    <property type="entry name" value="HADHALOGNASE"/>
</dbReference>
<keyword evidence="1" id="KW-0378">Hydrolase</keyword>
<evidence type="ECO:0000313" key="2">
    <source>
        <dbReference type="Proteomes" id="UP000481861"/>
    </source>
</evidence>
<dbReference type="InterPro" id="IPR006439">
    <property type="entry name" value="HAD-SF_hydro_IA"/>
</dbReference>
<dbReference type="PANTHER" id="PTHR43611">
    <property type="entry name" value="ALPHA-D-GLUCOSE 1-PHOSPHATE PHOSPHATASE"/>
    <property type="match status" value="1"/>
</dbReference>
<dbReference type="Gene3D" id="3.40.50.1000">
    <property type="entry name" value="HAD superfamily/HAD-like"/>
    <property type="match status" value="1"/>
</dbReference>
<comment type="caution">
    <text evidence="1">The sequence shown here is derived from an EMBL/GenBank/DDBJ whole genome shotgun (WGS) entry which is preliminary data.</text>
</comment>
<dbReference type="Proteomes" id="UP000481861">
    <property type="component" value="Unassembled WGS sequence"/>
</dbReference>
<dbReference type="Pfam" id="PF00702">
    <property type="entry name" value="Hydrolase"/>
    <property type="match status" value="1"/>
</dbReference>
<dbReference type="AlphaFoldDB" id="A0A7C8I3S2"/>
<keyword evidence="2" id="KW-1185">Reference proteome</keyword>
<dbReference type="SFLD" id="SFLDG01129">
    <property type="entry name" value="C1.5:_HAD__Beta-PGM__Phosphata"/>
    <property type="match status" value="1"/>
</dbReference>
<sequence length="384" mass="42783">MSPPTPIKAVIFDIGDVLFNWSPYTKTPISARTFHQILASPTWHAFECGHLTQDACYAQIGLDFSLAAEEVAEACAQARGSLQRDETLVAFIKELKGVEGVHVYAMSNMAKEDFDALAQMMDWALFERVFTSAAAGMRKPDMRFYEYVLQEMGCRGEDVLFVDDKVENVRAAEELGMRAFVWNTDETVQCLRELVDGPVARGWAYLRRNRGKLMSFTDSGITVPEHFAQLLILEATEDRDLVNIPPNSKGTWNFFAGEPTLIPGGYFPDDLDATAIALTVLSETPPSLVSATLDKMAQYANADGTFLTYFDRAKPRLDPVVTANVLAAFYRSGRGAQHPRSLKHIRAVVQQCAYLSGTRYYGSADVCLHFFTRLLQAAPNDHHL</sequence>
<name>A0A7C8I3S2_9PLEO</name>
<protein>
    <submittedName>
        <fullName evidence="1">Haloacid dehalogenase-like hydrolase-domain-containing protein</fullName>
    </submittedName>
</protein>
<dbReference type="EMBL" id="JAADJZ010000023">
    <property type="protein sequence ID" value="KAF2867392.1"/>
    <property type="molecule type" value="Genomic_DNA"/>
</dbReference>
<dbReference type="OrthoDB" id="2012566at2759"/>
<accession>A0A7C8I3S2</accession>
<proteinExistence type="predicted"/>
<dbReference type="GO" id="GO:0016791">
    <property type="term" value="F:phosphatase activity"/>
    <property type="evidence" value="ECO:0007669"/>
    <property type="project" value="UniProtKB-ARBA"/>
</dbReference>
<evidence type="ECO:0000313" key="1">
    <source>
        <dbReference type="EMBL" id="KAF2867392.1"/>
    </source>
</evidence>
<dbReference type="SUPFAM" id="SSF56784">
    <property type="entry name" value="HAD-like"/>
    <property type="match status" value="1"/>
</dbReference>
<dbReference type="PANTHER" id="PTHR43611:SF3">
    <property type="entry name" value="FLAVIN MONONUCLEOTIDE HYDROLASE 1, CHLOROPLATIC"/>
    <property type="match status" value="1"/>
</dbReference>
<dbReference type="SFLD" id="SFLDS00003">
    <property type="entry name" value="Haloacid_Dehalogenase"/>
    <property type="match status" value="1"/>
</dbReference>
<reference evidence="1 2" key="1">
    <citation type="submission" date="2020-01" db="EMBL/GenBank/DDBJ databases">
        <authorList>
            <consortium name="DOE Joint Genome Institute"/>
            <person name="Haridas S."/>
            <person name="Albert R."/>
            <person name="Binder M."/>
            <person name="Bloem J."/>
            <person name="Labutti K."/>
            <person name="Salamov A."/>
            <person name="Andreopoulos B."/>
            <person name="Baker S.E."/>
            <person name="Barry K."/>
            <person name="Bills G."/>
            <person name="Bluhm B.H."/>
            <person name="Cannon C."/>
            <person name="Castanera R."/>
            <person name="Culley D.E."/>
            <person name="Daum C."/>
            <person name="Ezra D."/>
            <person name="Gonzalez J.B."/>
            <person name="Henrissat B."/>
            <person name="Kuo A."/>
            <person name="Liang C."/>
            <person name="Lipzen A."/>
            <person name="Lutzoni F."/>
            <person name="Magnuson J."/>
            <person name="Mondo S."/>
            <person name="Nolan M."/>
            <person name="Ohm R."/>
            <person name="Pangilinan J."/>
            <person name="Park H.-J.H."/>
            <person name="Ramirez L."/>
            <person name="Alfaro M."/>
            <person name="Sun H."/>
            <person name="Tritt A."/>
            <person name="Yoshinaga Y."/>
            <person name="Zwiers L.-H.L."/>
            <person name="Turgeon B.G."/>
            <person name="Goodwin S.B."/>
            <person name="Spatafora J.W."/>
            <person name="Crous P.W."/>
            <person name="Grigoriev I.V."/>
        </authorList>
    </citation>
    <scope>NUCLEOTIDE SEQUENCE [LARGE SCALE GENOMIC DNA]</scope>
    <source>
        <strain evidence="1 2">CBS 611.86</strain>
    </source>
</reference>
<gene>
    <name evidence="1" type="ORF">BDV95DRAFT_582072</name>
</gene>
<dbReference type="CDD" id="cd02603">
    <property type="entry name" value="HAD_sEH-N_like"/>
    <property type="match status" value="1"/>
</dbReference>
<dbReference type="InterPro" id="IPR023214">
    <property type="entry name" value="HAD_sf"/>
</dbReference>
<organism evidence="1 2">
    <name type="scientific">Massariosphaeria phaeospora</name>
    <dbReference type="NCBI Taxonomy" id="100035"/>
    <lineage>
        <taxon>Eukaryota</taxon>
        <taxon>Fungi</taxon>
        <taxon>Dikarya</taxon>
        <taxon>Ascomycota</taxon>
        <taxon>Pezizomycotina</taxon>
        <taxon>Dothideomycetes</taxon>
        <taxon>Pleosporomycetidae</taxon>
        <taxon>Pleosporales</taxon>
        <taxon>Pleosporales incertae sedis</taxon>
        <taxon>Massariosphaeria</taxon>
    </lineage>
</organism>
<dbReference type="InterPro" id="IPR036412">
    <property type="entry name" value="HAD-like_sf"/>
</dbReference>
<dbReference type="NCBIfam" id="TIGR01509">
    <property type="entry name" value="HAD-SF-IA-v3"/>
    <property type="match status" value="1"/>
</dbReference>